<dbReference type="GO" id="GO:0000282">
    <property type="term" value="P:cellular bud site selection"/>
    <property type="evidence" value="ECO:0007669"/>
    <property type="project" value="TreeGrafter"/>
</dbReference>
<feature type="domain" description="Rax2-like second" evidence="5">
    <location>
        <begin position="275"/>
        <end position="465"/>
    </location>
</feature>
<dbReference type="PANTHER" id="PTHR31778">
    <property type="entry name" value="BUD SITE SELECTION PROTEIN RAX2"/>
    <property type="match status" value="1"/>
</dbReference>
<dbReference type="GeneID" id="8297391"/>
<evidence type="ECO:0000256" key="2">
    <source>
        <dbReference type="SAM" id="Phobius"/>
    </source>
</evidence>
<feature type="region of interest" description="Disordered" evidence="1">
    <location>
        <begin position="69"/>
        <end position="93"/>
    </location>
</feature>
<dbReference type="OrthoDB" id="2503993at2759"/>
<feature type="transmembrane region" description="Helical" evidence="2">
    <location>
        <begin position="1309"/>
        <end position="1330"/>
    </location>
</feature>
<evidence type="ECO:0000259" key="5">
    <source>
        <dbReference type="Pfam" id="PF20842"/>
    </source>
</evidence>
<dbReference type="GO" id="GO:0005621">
    <property type="term" value="C:cellular bud scar"/>
    <property type="evidence" value="ECO:0007669"/>
    <property type="project" value="TreeGrafter"/>
</dbReference>
<gene>
    <name evidence="7" type="ORF">CTRG_03537</name>
</gene>
<sequence>MKLSLQSLLFLITSITVLCHAADLFQPVSLPEFNYGDFGSRIGLFGSFEALSFYSYINSSQIVNPPTGSSNLLTKRDDVTNNTSSSSSTASEPTDSLYIQDIEQNFSLKFADVNGQINQLIVLTNETVLINGNFTKFNNKSVISPIIYETSSKKITPIFEDDINGSVNTVFHDNGLIYLGGDFKFNNTYSAAVYNISAEKVESTLFQGFGENSVVNTIAKILNNKNDDDSEENDQLGSIVFGGQFDTLGLSDLLVHNITTNKTKNSNTSNTTIVSAEQLISLRHGTFTTVNGQDSDEDASAIICPANGNEWAAIPNSGAEWRVQLPSEMKGVQPTKARLYIPEGSNGIKLFRIYSYPNNGIMNLTYIDPATNELAYCDAWCPLLSFDDLNDHVENNIANATELNEDSSVFVDEENGSYFQYYDPSTNTKNLGYGSDFQEFAFVNEVGVDEVIVTIVDWYGEQGILAGFELYQNAITVYGNNTLNEPNCDFDFSSDNNNYAEINSGTFESIQEIDSGVTDYDYLVTHDTTAKMTLFPNISYSGNYSIIMTTPGCASDNSCSQRAIVNVTVFGDHDNILATNLIYQNNENFKFDYLFYGHLNGSTTTSGTNRIEISYHDRVDPSSEEPFMVVDKVIANIVSLDSIYDKNSTNHTRNSTRSELTTIKLNGLFEYSLANFSYFDESLVHYKRNNRTYISQNNTFVGNSSINLLSGRFSNDTVVDQIILQGNDSLMLLGNFKSDSENLTLSNNNLLQLSIESYNSTANETIINLPNRLLKRDSQSILGGSFNNSISRLINLPQGVLAIGDFALDVSGSSDIKDLSNDNETVSSANNFALYSDKQWYSFGNDYEPTSFNQFTNVTINGTEYYVFSGDGVFRTWDNGNLTWVTDSNRQLNLSQAAVLNERQQILGGSGFNTMDFYTTDQAYISDGKFNQFGIEVNKNVSFIITNSFYVNSSLSIIGGRFESNNVKNVGFIDNNNPENAMRSLQGNATWGDDTMIQSLYVDNNNEYLFMGVNGSVAIGDSSNLTGIVIYDLINDTFTSFQPPVLSNSNGDPIEVNSMVLFNEGNRLLVGGDFDLAGSLSCPSLCVYDIENTRWINPQDSNDQSISVSGVVTDMKFFQSNQALIVGTNLTLNNSNVNFLTYNFQTAAFATKDTLNDIDASVERFILNDENNKNLNGRLVAMGQDSIYGFDGTHWNRIDDDIVYENYTTFNDIKLLTLSSSSNYNGTYFDKSNILTVAGIFDLKDYGLVNMALYNGTSWIPYVFTSQSSDSSNSLEIGDIRSILIDDSNRFQSSDDLKSKNRFLSRGKVVGISLACALGSTTLLGLLYIIPYFALFRPRKDGYVPAQRIEENEMMNAVNPEDLLHEIDLQREK</sequence>
<evidence type="ECO:0000259" key="4">
    <source>
        <dbReference type="Pfam" id="PF12768"/>
    </source>
</evidence>
<feature type="signal peptide" evidence="3">
    <location>
        <begin position="1"/>
        <end position="21"/>
    </location>
</feature>
<dbReference type="PANTHER" id="PTHR31778:SF2">
    <property type="entry name" value="BUD SITE SELECTION PROTEIN RAX2"/>
    <property type="match status" value="1"/>
</dbReference>
<evidence type="ECO:0008006" key="9">
    <source>
        <dbReference type="Google" id="ProtNLM"/>
    </source>
</evidence>
<organism evidence="7 8">
    <name type="scientific">Candida tropicalis (strain ATCC MYA-3404 / T1)</name>
    <name type="common">Yeast</name>
    <dbReference type="NCBI Taxonomy" id="294747"/>
    <lineage>
        <taxon>Eukaryota</taxon>
        <taxon>Fungi</taxon>
        <taxon>Dikarya</taxon>
        <taxon>Ascomycota</taxon>
        <taxon>Saccharomycotina</taxon>
        <taxon>Pichiomycetes</taxon>
        <taxon>Debaryomycetaceae</taxon>
        <taxon>Candida/Lodderomyces clade</taxon>
        <taxon>Candida</taxon>
    </lineage>
</organism>
<dbReference type="GO" id="GO:0005935">
    <property type="term" value="C:cellular bud neck"/>
    <property type="evidence" value="ECO:0007669"/>
    <property type="project" value="TreeGrafter"/>
</dbReference>
<dbReference type="HOGENOM" id="CLU_005863_0_0_1"/>
<dbReference type="GO" id="GO:1902929">
    <property type="term" value="C:plasma membrane of growing cell tip"/>
    <property type="evidence" value="ECO:0007669"/>
    <property type="project" value="TreeGrafter"/>
</dbReference>
<dbReference type="SUPFAM" id="SSF117281">
    <property type="entry name" value="Kelch motif"/>
    <property type="match status" value="1"/>
</dbReference>
<dbReference type="InterPro" id="IPR024982">
    <property type="entry name" value="Rax2-like_C"/>
</dbReference>
<dbReference type="Pfam" id="PF20842">
    <property type="entry name" value="Rax2_2"/>
    <property type="match status" value="1"/>
</dbReference>
<dbReference type="VEuPathDB" id="FungiDB:CTRG_03537"/>
<evidence type="ECO:0000313" key="8">
    <source>
        <dbReference type="Proteomes" id="UP000002037"/>
    </source>
</evidence>
<dbReference type="STRING" id="294747.C5MBU5"/>
<reference evidence="7 8" key="1">
    <citation type="journal article" date="2009" name="Nature">
        <title>Evolution of pathogenicity and sexual reproduction in eight Candida genomes.</title>
        <authorList>
            <person name="Butler G."/>
            <person name="Rasmussen M.D."/>
            <person name="Lin M.F."/>
            <person name="Santos M.A."/>
            <person name="Sakthikumar S."/>
            <person name="Munro C.A."/>
            <person name="Rheinbay E."/>
            <person name="Grabherr M."/>
            <person name="Forche A."/>
            <person name="Reedy J.L."/>
            <person name="Agrafioti I."/>
            <person name="Arnaud M.B."/>
            <person name="Bates S."/>
            <person name="Brown A.J."/>
            <person name="Brunke S."/>
            <person name="Costanzo M.C."/>
            <person name="Fitzpatrick D.A."/>
            <person name="de Groot P.W."/>
            <person name="Harris D."/>
            <person name="Hoyer L.L."/>
            <person name="Hube B."/>
            <person name="Klis F.M."/>
            <person name="Kodira C."/>
            <person name="Lennard N."/>
            <person name="Logue M.E."/>
            <person name="Martin R."/>
            <person name="Neiman A.M."/>
            <person name="Nikolaou E."/>
            <person name="Quail M.A."/>
            <person name="Quinn J."/>
            <person name="Santos M.C."/>
            <person name="Schmitzberger F.F."/>
            <person name="Sherlock G."/>
            <person name="Shah P."/>
            <person name="Silverstein K.A."/>
            <person name="Skrzypek M.S."/>
            <person name="Soll D."/>
            <person name="Staggs R."/>
            <person name="Stansfield I."/>
            <person name="Stumpf M.P."/>
            <person name="Sudbery P.E."/>
            <person name="Srikantha T."/>
            <person name="Zeng Q."/>
            <person name="Berman J."/>
            <person name="Berriman M."/>
            <person name="Heitman J."/>
            <person name="Gow N.A."/>
            <person name="Lorenz M.C."/>
            <person name="Birren B.W."/>
            <person name="Kellis M."/>
            <person name="Cuomo C.A."/>
        </authorList>
    </citation>
    <scope>NUCLEOTIDE SEQUENCE [LARGE SCALE GENOMIC DNA]</scope>
    <source>
        <strain evidence="8">ATCC MYA-3404 / T1</strain>
    </source>
</reference>
<dbReference type="InterPro" id="IPR015915">
    <property type="entry name" value="Kelch-typ_b-propeller"/>
</dbReference>
<keyword evidence="2" id="KW-0472">Membrane</keyword>
<dbReference type="Pfam" id="PF12768">
    <property type="entry name" value="Rax2"/>
    <property type="match status" value="1"/>
</dbReference>
<feature type="domain" description="Rax2-like third" evidence="6">
    <location>
        <begin position="477"/>
        <end position="637"/>
    </location>
</feature>
<feature type="chain" id="PRO_5002952795" description="Bud site selection protein RAX2" evidence="3">
    <location>
        <begin position="22"/>
        <end position="1373"/>
    </location>
</feature>
<keyword evidence="8" id="KW-1185">Reference proteome</keyword>
<keyword evidence="2" id="KW-0812">Transmembrane</keyword>
<name>C5MBU5_CANTT</name>
<dbReference type="eggNOG" id="ENOG502QQZD">
    <property type="taxonomic scope" value="Eukaryota"/>
</dbReference>
<dbReference type="RefSeq" id="XP_002549240.1">
    <property type="nucleotide sequence ID" value="XM_002549194.1"/>
</dbReference>
<feature type="compositionally biased region" description="Low complexity" evidence="1">
    <location>
        <begin position="80"/>
        <end position="91"/>
    </location>
</feature>
<dbReference type="KEGG" id="ctp:CTRG_03537"/>
<proteinExistence type="predicted"/>
<protein>
    <recommendedName>
        <fullName evidence="9">Bud site selection protein RAX2</fullName>
    </recommendedName>
</protein>
<dbReference type="EMBL" id="GG692398">
    <property type="protein sequence ID" value="EER33112.1"/>
    <property type="molecule type" value="Genomic_DNA"/>
</dbReference>
<dbReference type="Pfam" id="PF20843">
    <property type="entry name" value="Rax2_3"/>
    <property type="match status" value="1"/>
</dbReference>
<feature type="domain" description="Rax2-like C-terminal" evidence="4">
    <location>
        <begin position="1028"/>
        <end position="1295"/>
    </location>
</feature>
<evidence type="ECO:0000313" key="7">
    <source>
        <dbReference type="EMBL" id="EER33112.1"/>
    </source>
</evidence>
<dbReference type="Proteomes" id="UP000002037">
    <property type="component" value="Unassembled WGS sequence"/>
</dbReference>
<evidence type="ECO:0000259" key="6">
    <source>
        <dbReference type="Pfam" id="PF20843"/>
    </source>
</evidence>
<evidence type="ECO:0000256" key="1">
    <source>
        <dbReference type="SAM" id="MobiDB-lite"/>
    </source>
</evidence>
<dbReference type="InterPro" id="IPR048266">
    <property type="entry name" value="Rax2-like_second"/>
</dbReference>
<keyword evidence="3" id="KW-0732">Signal</keyword>
<evidence type="ECO:0000256" key="3">
    <source>
        <dbReference type="SAM" id="SignalP"/>
    </source>
</evidence>
<keyword evidence="2" id="KW-1133">Transmembrane helix</keyword>
<dbReference type="InterPro" id="IPR048265">
    <property type="entry name" value="Rax2-like_third"/>
</dbReference>
<accession>C5MBU5</accession>